<dbReference type="EMBL" id="JABCKI010000222">
    <property type="protein sequence ID" value="KAG5651592.1"/>
    <property type="molecule type" value="Genomic_DNA"/>
</dbReference>
<evidence type="ECO:0000313" key="4">
    <source>
        <dbReference type="Proteomes" id="UP000717328"/>
    </source>
</evidence>
<protein>
    <recommendedName>
        <fullName evidence="2">Peptide N-acetyl-beta-D-glucosaminyl asparaginase amidase A N-terminal domain-containing protein</fullName>
    </recommendedName>
</protein>
<keyword evidence="4" id="KW-1185">Reference proteome</keyword>
<keyword evidence="1" id="KW-0732">Signal</keyword>
<evidence type="ECO:0000313" key="3">
    <source>
        <dbReference type="EMBL" id="KAG5651592.1"/>
    </source>
</evidence>
<dbReference type="Pfam" id="PF25156">
    <property type="entry name" value="PNGase_A_C"/>
    <property type="match status" value="1"/>
</dbReference>
<evidence type="ECO:0000259" key="2">
    <source>
        <dbReference type="Pfam" id="PF12222"/>
    </source>
</evidence>
<dbReference type="Pfam" id="PF12222">
    <property type="entry name" value="PNGaseA"/>
    <property type="match status" value="2"/>
</dbReference>
<name>A0A9P7GR26_9AGAR</name>
<feature type="domain" description="Peptide N-acetyl-beta-D-glucosaminyl asparaginase amidase A N-terminal" evidence="2">
    <location>
        <begin position="145"/>
        <end position="299"/>
    </location>
</feature>
<dbReference type="InterPro" id="IPR056948">
    <property type="entry name" value="PNGaseA_N"/>
</dbReference>
<gene>
    <name evidence="3" type="ORF">H0H81_008113</name>
</gene>
<reference evidence="3" key="1">
    <citation type="submission" date="2021-02" db="EMBL/GenBank/DDBJ databases">
        <authorList>
            <person name="Nieuwenhuis M."/>
            <person name="Van De Peppel L.J.J."/>
        </authorList>
    </citation>
    <scope>NUCLEOTIDE SEQUENCE</scope>
    <source>
        <strain evidence="3">D49</strain>
    </source>
</reference>
<evidence type="ECO:0000256" key="1">
    <source>
        <dbReference type="SAM" id="SignalP"/>
    </source>
</evidence>
<feature type="domain" description="Peptide N-acetyl-beta-D-glucosaminyl asparaginase amidase A N-terminal" evidence="2">
    <location>
        <begin position="43"/>
        <end position="142"/>
    </location>
</feature>
<organism evidence="3 4">
    <name type="scientific">Sphagnurus paluster</name>
    <dbReference type="NCBI Taxonomy" id="117069"/>
    <lineage>
        <taxon>Eukaryota</taxon>
        <taxon>Fungi</taxon>
        <taxon>Dikarya</taxon>
        <taxon>Basidiomycota</taxon>
        <taxon>Agaricomycotina</taxon>
        <taxon>Agaricomycetes</taxon>
        <taxon>Agaricomycetidae</taxon>
        <taxon>Agaricales</taxon>
        <taxon>Tricholomatineae</taxon>
        <taxon>Lyophyllaceae</taxon>
        <taxon>Sphagnurus</taxon>
    </lineage>
</organism>
<comment type="caution">
    <text evidence="3">The sequence shown here is derived from an EMBL/GenBank/DDBJ whole genome shotgun (WGS) entry which is preliminary data.</text>
</comment>
<dbReference type="PANTHER" id="PTHR31104">
    <property type="entry name" value="PEPTIDE-N4-(N-ACETYL-BETA-GLUCOSAMINYL)ASPARAGINE AMIDASE A PROTEIN"/>
    <property type="match status" value="1"/>
</dbReference>
<feature type="signal peptide" evidence="1">
    <location>
        <begin position="1"/>
        <end position="20"/>
    </location>
</feature>
<proteinExistence type="predicted"/>
<feature type="chain" id="PRO_5040269145" description="Peptide N-acetyl-beta-D-glucosaminyl asparaginase amidase A N-terminal domain-containing protein" evidence="1">
    <location>
        <begin position="21"/>
        <end position="513"/>
    </location>
</feature>
<dbReference type="AlphaFoldDB" id="A0A9P7GR26"/>
<dbReference type="OrthoDB" id="1612078at2759"/>
<reference evidence="3" key="2">
    <citation type="submission" date="2021-10" db="EMBL/GenBank/DDBJ databases">
        <title>Phylogenomics reveals ancestral predisposition of the termite-cultivated fungus Termitomyces towards a domesticated lifestyle.</title>
        <authorList>
            <person name="Auxier B."/>
            <person name="Grum-Grzhimaylo A."/>
            <person name="Cardenas M.E."/>
            <person name="Lodge J.D."/>
            <person name="Laessoe T."/>
            <person name="Pedersen O."/>
            <person name="Smith M.E."/>
            <person name="Kuyper T.W."/>
            <person name="Franco-Molano E.A."/>
            <person name="Baroni T.J."/>
            <person name="Aanen D.K."/>
        </authorList>
    </citation>
    <scope>NUCLEOTIDE SEQUENCE</scope>
    <source>
        <strain evidence="3">D49</strain>
    </source>
</reference>
<sequence length="513" mass="56520">MFLRPCQLLVISCLHVAVYGAVLRNFQVTQPVVVPDDAKQCTIKVLQPPTDCGPLGSWAAITLNLTVTSNGTQYDRLAHFTFQNVEIWRTSTPEPTIGDGIIWTYIKDVSRYTPLFANPGTFILQLDNIVEPGLDGIYSSKMLNVTLPRNTVKVFAELLASGNAEEEFWYFNAANEYLSTLPQDTTYGQGPFRELRLLIDGKIAGAALPYPVIFTGGLNPSLWRPITAYGALDLPTYFLDVTPFVPLLTDGNPHQFTIDVVSAEDDHTILQNWYVSGLLQVITDPSLKPTTGHMTVYDAPLFSQTSTTAVVQPDNVNITVKATRKLHIEANILSGSGEATYVVWKQDLSYSNEQSYIQDAQYQIVTQRASGSNIATHNGVPSVVEIFSYPLYIDLAFSADQTSFTTVVDHSYDRDLLPDPLVVRSKIEMSQITNGFFQVETDGNFANGTSNNTFAYEDLAGNTYTREVDAALNNITFDREGGTLAHTGTTTEGFQSISQVIKYVLGRLPGGNK</sequence>
<dbReference type="InterPro" id="IPR021102">
    <property type="entry name" value="PNGase_A"/>
</dbReference>
<dbReference type="Proteomes" id="UP000717328">
    <property type="component" value="Unassembled WGS sequence"/>
</dbReference>
<accession>A0A9P7GR26</accession>